<keyword evidence="2" id="KW-1185">Reference proteome</keyword>
<organism evidence="1 2">
    <name type="scientific">Actinocatenispora rupis</name>
    <dbReference type="NCBI Taxonomy" id="519421"/>
    <lineage>
        <taxon>Bacteria</taxon>
        <taxon>Bacillati</taxon>
        <taxon>Actinomycetota</taxon>
        <taxon>Actinomycetes</taxon>
        <taxon>Micromonosporales</taxon>
        <taxon>Micromonosporaceae</taxon>
        <taxon>Actinocatenispora</taxon>
    </lineage>
</organism>
<evidence type="ECO:0000313" key="2">
    <source>
        <dbReference type="Proteomes" id="UP000612808"/>
    </source>
</evidence>
<accession>A0A8J3J0A5</accession>
<dbReference type="EMBL" id="BOMB01000017">
    <property type="protein sequence ID" value="GID12165.1"/>
    <property type="molecule type" value="Genomic_DNA"/>
</dbReference>
<dbReference type="RefSeq" id="WP_203658159.1">
    <property type="nucleotide sequence ID" value="NZ_BAAAZM010000009.1"/>
</dbReference>
<dbReference type="Proteomes" id="UP000612808">
    <property type="component" value="Unassembled WGS sequence"/>
</dbReference>
<gene>
    <name evidence="1" type="ORF">Aru02nite_30540</name>
</gene>
<evidence type="ECO:0008006" key="3">
    <source>
        <dbReference type="Google" id="ProtNLM"/>
    </source>
</evidence>
<reference evidence="1" key="1">
    <citation type="submission" date="2021-01" db="EMBL/GenBank/DDBJ databases">
        <title>Whole genome shotgun sequence of Actinocatenispora rupis NBRC 107355.</title>
        <authorList>
            <person name="Komaki H."/>
            <person name="Tamura T."/>
        </authorList>
    </citation>
    <scope>NUCLEOTIDE SEQUENCE</scope>
    <source>
        <strain evidence="1">NBRC 107355</strain>
    </source>
</reference>
<comment type="caution">
    <text evidence="1">The sequence shown here is derived from an EMBL/GenBank/DDBJ whole genome shotgun (WGS) entry which is preliminary data.</text>
</comment>
<name>A0A8J3J0A5_9ACTN</name>
<evidence type="ECO:0000313" key="1">
    <source>
        <dbReference type="EMBL" id="GID12165.1"/>
    </source>
</evidence>
<dbReference type="InterPro" id="IPR018697">
    <property type="entry name" value="DUF2199"/>
</dbReference>
<dbReference type="AlphaFoldDB" id="A0A8J3J0A5"/>
<proteinExistence type="predicted"/>
<protein>
    <recommendedName>
        <fullName evidence="3">DUF2199 domain-containing protein</fullName>
    </recommendedName>
</protein>
<sequence>MSTTYLCRCCGLEHPGPALSYGAAAPAHWDPALADDEDSALTEELCIVGGEHFFIRARLVLPVLDAEPGTEFDWGVWVSLSTENFQRAVRMWEEPGRVDEPPYFGWLSTALPGYEPGTLNLATHVHTEPVGARPLVELEPTDHPLAVEQRTGVTLARVQEIAEIVGHGGG</sequence>
<dbReference type="Pfam" id="PF09965">
    <property type="entry name" value="DUF2199"/>
    <property type="match status" value="1"/>
</dbReference>